<dbReference type="KEGG" id="more:E1B28_013531"/>
<comment type="caution">
    <text evidence="3">The sequence shown here is derived from an EMBL/GenBank/DDBJ whole genome shotgun (WGS) entry which is preliminary data.</text>
</comment>
<evidence type="ECO:0000313" key="4">
    <source>
        <dbReference type="Proteomes" id="UP001049176"/>
    </source>
</evidence>
<feature type="region of interest" description="Disordered" evidence="1">
    <location>
        <begin position="302"/>
        <end position="330"/>
    </location>
</feature>
<feature type="transmembrane region" description="Helical" evidence="2">
    <location>
        <begin position="60"/>
        <end position="78"/>
    </location>
</feature>
<feature type="transmembrane region" description="Helical" evidence="2">
    <location>
        <begin position="192"/>
        <end position="214"/>
    </location>
</feature>
<keyword evidence="2" id="KW-1133">Transmembrane helix</keyword>
<dbReference type="AlphaFoldDB" id="A0A9P7RQD8"/>
<feature type="transmembrane region" description="Helical" evidence="2">
    <location>
        <begin position="116"/>
        <end position="135"/>
    </location>
</feature>
<evidence type="ECO:0000313" key="3">
    <source>
        <dbReference type="EMBL" id="KAG7087577.1"/>
    </source>
</evidence>
<feature type="transmembrane region" description="Helical" evidence="2">
    <location>
        <begin position="147"/>
        <end position="172"/>
    </location>
</feature>
<dbReference type="RefSeq" id="XP_043004048.1">
    <property type="nucleotide sequence ID" value="XM_043158694.1"/>
</dbReference>
<evidence type="ECO:0000256" key="2">
    <source>
        <dbReference type="SAM" id="Phobius"/>
    </source>
</evidence>
<dbReference type="GeneID" id="66082606"/>
<dbReference type="OrthoDB" id="3039972at2759"/>
<keyword evidence="4" id="KW-1185">Reference proteome</keyword>
<reference evidence="3" key="1">
    <citation type="journal article" date="2021" name="Genome Biol. Evol.">
        <title>The assembled and annotated genome of the fairy-ring fungus Marasmius oreades.</title>
        <authorList>
            <person name="Hiltunen M."/>
            <person name="Ament-Velasquez S.L."/>
            <person name="Johannesson H."/>
        </authorList>
    </citation>
    <scope>NUCLEOTIDE SEQUENCE</scope>
    <source>
        <strain evidence="3">03SP1</strain>
    </source>
</reference>
<sequence length="330" mass="36936">MASNGTDSTADIFLSLNNVFILPMSTLLVIYATYGIYIVIFGLSIHVLTRQRSTQAARKLYLWCTILLFSLDTLYVAGYTMQQFRQVMIQYEAARTRKLDHLIEDLFKDRAIDVGFSMWAIVVVLMNAVADCTLVHRCYVVWDSRKLVLYPLAFLSFAINAILLGSGIRALVDYFTESSLLTLSNDINNVAFVTAACFNFILTLLTAGRIWWITREARKVMGKGIDTRYKRAMKIVIESGLIYSTSLLIVFIYQLIVGGFPVPFDPTVIPAQLSGLAPTIIIVRAGYNRSVENVEVISTFNAGPGDSEQSMSDSRSEREKAQPRSSVVRS</sequence>
<organism evidence="3 4">
    <name type="scientific">Marasmius oreades</name>
    <name type="common">fairy-ring Marasmius</name>
    <dbReference type="NCBI Taxonomy" id="181124"/>
    <lineage>
        <taxon>Eukaryota</taxon>
        <taxon>Fungi</taxon>
        <taxon>Dikarya</taxon>
        <taxon>Basidiomycota</taxon>
        <taxon>Agaricomycotina</taxon>
        <taxon>Agaricomycetes</taxon>
        <taxon>Agaricomycetidae</taxon>
        <taxon>Agaricales</taxon>
        <taxon>Marasmiineae</taxon>
        <taxon>Marasmiaceae</taxon>
        <taxon>Marasmius</taxon>
    </lineage>
</organism>
<feature type="compositionally biased region" description="Polar residues" evidence="1">
    <location>
        <begin position="302"/>
        <end position="313"/>
    </location>
</feature>
<dbReference type="EMBL" id="CM032189">
    <property type="protein sequence ID" value="KAG7087577.1"/>
    <property type="molecule type" value="Genomic_DNA"/>
</dbReference>
<evidence type="ECO:0000256" key="1">
    <source>
        <dbReference type="SAM" id="MobiDB-lite"/>
    </source>
</evidence>
<accession>A0A9P7RQD8</accession>
<protein>
    <submittedName>
        <fullName evidence="3">Uncharacterized protein</fullName>
    </submittedName>
</protein>
<name>A0A9P7RQD8_9AGAR</name>
<gene>
    <name evidence="3" type="ORF">E1B28_013531</name>
</gene>
<keyword evidence="2" id="KW-0472">Membrane</keyword>
<feature type="transmembrane region" description="Helical" evidence="2">
    <location>
        <begin position="20"/>
        <end position="48"/>
    </location>
</feature>
<keyword evidence="2" id="KW-0812">Transmembrane</keyword>
<proteinExistence type="predicted"/>
<dbReference type="Proteomes" id="UP001049176">
    <property type="component" value="Chromosome 9"/>
</dbReference>
<feature type="transmembrane region" description="Helical" evidence="2">
    <location>
        <begin position="235"/>
        <end position="256"/>
    </location>
</feature>